<keyword evidence="3" id="KW-1185">Reference proteome</keyword>
<reference evidence="2 3" key="1">
    <citation type="journal article" date="2023" name="Plants (Basel)">
        <title>Bridging the Gap: Combining Genomics and Transcriptomics Approaches to Understand Stylosanthes scabra, an Orphan Legume from the Brazilian Caatinga.</title>
        <authorList>
            <person name="Ferreira-Neto J.R.C."/>
            <person name="da Silva M.D."/>
            <person name="Binneck E."/>
            <person name="de Melo N.F."/>
            <person name="da Silva R.H."/>
            <person name="de Melo A.L.T.M."/>
            <person name="Pandolfi V."/>
            <person name="Bustamante F.O."/>
            <person name="Brasileiro-Vidal A.C."/>
            <person name="Benko-Iseppon A.M."/>
        </authorList>
    </citation>
    <scope>NUCLEOTIDE SEQUENCE [LARGE SCALE GENOMIC DNA]</scope>
    <source>
        <tissue evidence="2">Leaves</tissue>
    </source>
</reference>
<feature type="compositionally biased region" description="Polar residues" evidence="1">
    <location>
        <begin position="1"/>
        <end position="23"/>
    </location>
</feature>
<evidence type="ECO:0000313" key="2">
    <source>
        <dbReference type="EMBL" id="MED6111265.1"/>
    </source>
</evidence>
<evidence type="ECO:0000256" key="1">
    <source>
        <dbReference type="SAM" id="MobiDB-lite"/>
    </source>
</evidence>
<dbReference type="Proteomes" id="UP001341840">
    <property type="component" value="Unassembled WGS sequence"/>
</dbReference>
<feature type="region of interest" description="Disordered" evidence="1">
    <location>
        <begin position="1"/>
        <end position="73"/>
    </location>
</feature>
<feature type="compositionally biased region" description="Polar residues" evidence="1">
    <location>
        <begin position="126"/>
        <end position="135"/>
    </location>
</feature>
<evidence type="ECO:0000313" key="3">
    <source>
        <dbReference type="Proteomes" id="UP001341840"/>
    </source>
</evidence>
<protein>
    <submittedName>
        <fullName evidence="2">Uncharacterized protein</fullName>
    </submittedName>
</protein>
<comment type="caution">
    <text evidence="2">The sequence shown here is derived from an EMBL/GenBank/DDBJ whole genome shotgun (WGS) entry which is preliminary data.</text>
</comment>
<name>A0ABU6QH99_9FABA</name>
<proteinExistence type="predicted"/>
<sequence>MFPATAITNPSTAAIPHSTNENEQIIPLVQDHSPHTSAAEVPPSQDSDPSPPAFSDQKDSTIADNTSPPSSTATPSLVVLITEFLPFQMQTGHQILMIEEAFQAIVSLWELISSARSAPSKPKSVAQAQKQNTEQLPLHKQKL</sequence>
<dbReference type="EMBL" id="JASCZI010000355">
    <property type="protein sequence ID" value="MED6111265.1"/>
    <property type="molecule type" value="Genomic_DNA"/>
</dbReference>
<organism evidence="2 3">
    <name type="scientific">Stylosanthes scabra</name>
    <dbReference type="NCBI Taxonomy" id="79078"/>
    <lineage>
        <taxon>Eukaryota</taxon>
        <taxon>Viridiplantae</taxon>
        <taxon>Streptophyta</taxon>
        <taxon>Embryophyta</taxon>
        <taxon>Tracheophyta</taxon>
        <taxon>Spermatophyta</taxon>
        <taxon>Magnoliopsida</taxon>
        <taxon>eudicotyledons</taxon>
        <taxon>Gunneridae</taxon>
        <taxon>Pentapetalae</taxon>
        <taxon>rosids</taxon>
        <taxon>fabids</taxon>
        <taxon>Fabales</taxon>
        <taxon>Fabaceae</taxon>
        <taxon>Papilionoideae</taxon>
        <taxon>50 kb inversion clade</taxon>
        <taxon>dalbergioids sensu lato</taxon>
        <taxon>Dalbergieae</taxon>
        <taxon>Pterocarpus clade</taxon>
        <taxon>Stylosanthes</taxon>
    </lineage>
</organism>
<gene>
    <name evidence="2" type="ORF">PIB30_050928</name>
</gene>
<accession>A0ABU6QH99</accession>
<feature type="region of interest" description="Disordered" evidence="1">
    <location>
        <begin position="118"/>
        <end position="143"/>
    </location>
</feature>